<evidence type="ECO:0000256" key="1">
    <source>
        <dbReference type="SAM" id="MobiDB-lite"/>
    </source>
</evidence>
<reference evidence="2 3" key="1">
    <citation type="submission" date="2014-04" db="EMBL/GenBank/DDBJ databases">
        <authorList>
            <consortium name="DOE Joint Genome Institute"/>
            <person name="Kuo A."/>
            <person name="Martino E."/>
            <person name="Perotto S."/>
            <person name="Kohler A."/>
            <person name="Nagy L.G."/>
            <person name="Floudas D."/>
            <person name="Copeland A."/>
            <person name="Barry K.W."/>
            <person name="Cichocki N."/>
            <person name="Veneault-Fourrey C."/>
            <person name="LaButti K."/>
            <person name="Lindquist E.A."/>
            <person name="Lipzen A."/>
            <person name="Lundell T."/>
            <person name="Morin E."/>
            <person name="Murat C."/>
            <person name="Sun H."/>
            <person name="Tunlid A."/>
            <person name="Henrissat B."/>
            <person name="Grigoriev I.V."/>
            <person name="Hibbett D.S."/>
            <person name="Martin F."/>
            <person name="Nordberg H.P."/>
            <person name="Cantor M.N."/>
            <person name="Hua S.X."/>
        </authorList>
    </citation>
    <scope>NUCLEOTIDE SEQUENCE [LARGE SCALE GENOMIC DNA]</scope>
    <source>
        <strain evidence="2 3">Zn</strain>
    </source>
</reference>
<dbReference type="InParanoid" id="A0A0C3HHN5"/>
<feature type="non-terminal residue" evidence="2">
    <location>
        <position position="256"/>
    </location>
</feature>
<feature type="compositionally biased region" description="Basic residues" evidence="1">
    <location>
        <begin position="215"/>
        <end position="238"/>
    </location>
</feature>
<feature type="compositionally biased region" description="Basic and acidic residues" evidence="1">
    <location>
        <begin position="104"/>
        <end position="116"/>
    </location>
</feature>
<organism evidence="2 3">
    <name type="scientific">Oidiodendron maius (strain Zn)</name>
    <dbReference type="NCBI Taxonomy" id="913774"/>
    <lineage>
        <taxon>Eukaryota</taxon>
        <taxon>Fungi</taxon>
        <taxon>Dikarya</taxon>
        <taxon>Ascomycota</taxon>
        <taxon>Pezizomycotina</taxon>
        <taxon>Leotiomycetes</taxon>
        <taxon>Leotiomycetes incertae sedis</taxon>
        <taxon>Myxotrichaceae</taxon>
        <taxon>Oidiodendron</taxon>
    </lineage>
</organism>
<protein>
    <submittedName>
        <fullName evidence="2">Uncharacterized protein</fullName>
    </submittedName>
</protein>
<keyword evidence="3" id="KW-1185">Reference proteome</keyword>
<gene>
    <name evidence="2" type="ORF">OIDMADRAFT_16282</name>
</gene>
<evidence type="ECO:0000313" key="3">
    <source>
        <dbReference type="Proteomes" id="UP000054321"/>
    </source>
</evidence>
<dbReference type="EMBL" id="KN832870">
    <property type="protein sequence ID" value="KIN07711.1"/>
    <property type="molecule type" value="Genomic_DNA"/>
</dbReference>
<sequence>MAPGYRPNNRRQNRTGYVDHDVFEGLPVRHWRRDFVTVAPPPPSQDSPASQNDVWAVELPYGMPKDSHLLPQHSQDLLRAARSGRIYKRPAPPEEEEVDADAILGDKTDKKEDDPKNTGFTARAWKPIPRHLEGLDVEYLAKRRKGIVTVTKKSASNAPPVMTKATVKRMDAAGNEYVQDIVVPQGQPVDGEVLSQRVIKEPNSATLGDGSLIPSKRKLPPPRKKSKGTGKSKKKKLEHSKASQLGGPPDSIPGMV</sequence>
<dbReference type="OrthoDB" id="275715at2759"/>
<feature type="region of interest" description="Disordered" evidence="1">
    <location>
        <begin position="200"/>
        <end position="256"/>
    </location>
</feature>
<dbReference type="AlphaFoldDB" id="A0A0C3HHN5"/>
<dbReference type="HOGENOM" id="CLU_1088014_0_0_1"/>
<name>A0A0C3HHN5_OIDMZ</name>
<feature type="region of interest" description="Disordered" evidence="1">
    <location>
        <begin position="86"/>
        <end position="123"/>
    </location>
</feature>
<accession>A0A0C3HHN5</accession>
<reference evidence="3" key="2">
    <citation type="submission" date="2015-01" db="EMBL/GenBank/DDBJ databases">
        <title>Evolutionary Origins and Diversification of the Mycorrhizal Mutualists.</title>
        <authorList>
            <consortium name="DOE Joint Genome Institute"/>
            <consortium name="Mycorrhizal Genomics Consortium"/>
            <person name="Kohler A."/>
            <person name="Kuo A."/>
            <person name="Nagy L.G."/>
            <person name="Floudas D."/>
            <person name="Copeland A."/>
            <person name="Barry K.W."/>
            <person name="Cichocki N."/>
            <person name="Veneault-Fourrey C."/>
            <person name="LaButti K."/>
            <person name="Lindquist E.A."/>
            <person name="Lipzen A."/>
            <person name="Lundell T."/>
            <person name="Morin E."/>
            <person name="Murat C."/>
            <person name="Riley R."/>
            <person name="Ohm R."/>
            <person name="Sun H."/>
            <person name="Tunlid A."/>
            <person name="Henrissat B."/>
            <person name="Grigoriev I.V."/>
            <person name="Hibbett D.S."/>
            <person name="Martin F."/>
        </authorList>
    </citation>
    <scope>NUCLEOTIDE SEQUENCE [LARGE SCALE GENOMIC DNA]</scope>
    <source>
        <strain evidence="3">Zn</strain>
    </source>
</reference>
<dbReference type="Proteomes" id="UP000054321">
    <property type="component" value="Unassembled WGS sequence"/>
</dbReference>
<proteinExistence type="predicted"/>
<dbReference type="STRING" id="913774.A0A0C3HHN5"/>
<evidence type="ECO:0000313" key="2">
    <source>
        <dbReference type="EMBL" id="KIN07711.1"/>
    </source>
</evidence>